<sequence length="66" mass="7745">MYVIRSSLSSRLYKTWTPFPPTRMEVQDQRNMVSKPFDKETNVSHAHTQVKKTKVRIPALLLDRVS</sequence>
<comment type="caution">
    <text evidence="1">The sequence shown here is derived from an EMBL/GenBank/DDBJ whole genome shotgun (WGS) entry which is preliminary data.</text>
</comment>
<dbReference type="AlphaFoldDB" id="A0AAV1SC25"/>
<name>A0AAV1SC25_9ROSI</name>
<gene>
    <name evidence="1" type="ORF">DCAF_LOCUS21104</name>
</gene>
<proteinExistence type="predicted"/>
<keyword evidence="2" id="KW-1185">Reference proteome</keyword>
<protein>
    <submittedName>
        <fullName evidence="1">Uncharacterized protein</fullName>
    </submittedName>
</protein>
<dbReference type="EMBL" id="CAWUPB010001173">
    <property type="protein sequence ID" value="CAK7348407.1"/>
    <property type="molecule type" value="Genomic_DNA"/>
</dbReference>
<evidence type="ECO:0000313" key="1">
    <source>
        <dbReference type="EMBL" id="CAK7348407.1"/>
    </source>
</evidence>
<organism evidence="1 2">
    <name type="scientific">Dovyalis caffra</name>
    <dbReference type="NCBI Taxonomy" id="77055"/>
    <lineage>
        <taxon>Eukaryota</taxon>
        <taxon>Viridiplantae</taxon>
        <taxon>Streptophyta</taxon>
        <taxon>Embryophyta</taxon>
        <taxon>Tracheophyta</taxon>
        <taxon>Spermatophyta</taxon>
        <taxon>Magnoliopsida</taxon>
        <taxon>eudicotyledons</taxon>
        <taxon>Gunneridae</taxon>
        <taxon>Pentapetalae</taxon>
        <taxon>rosids</taxon>
        <taxon>fabids</taxon>
        <taxon>Malpighiales</taxon>
        <taxon>Salicaceae</taxon>
        <taxon>Flacourtieae</taxon>
        <taxon>Dovyalis</taxon>
    </lineage>
</organism>
<reference evidence="1 2" key="1">
    <citation type="submission" date="2024-01" db="EMBL/GenBank/DDBJ databases">
        <authorList>
            <person name="Waweru B."/>
        </authorList>
    </citation>
    <scope>NUCLEOTIDE SEQUENCE [LARGE SCALE GENOMIC DNA]</scope>
</reference>
<dbReference type="Proteomes" id="UP001314170">
    <property type="component" value="Unassembled WGS sequence"/>
</dbReference>
<accession>A0AAV1SC25</accession>
<evidence type="ECO:0000313" key="2">
    <source>
        <dbReference type="Proteomes" id="UP001314170"/>
    </source>
</evidence>